<dbReference type="SUPFAM" id="SSF54637">
    <property type="entry name" value="Thioesterase/thiol ester dehydrase-isomerase"/>
    <property type="match status" value="1"/>
</dbReference>
<name>A0A4V3BMJ6_9RHOO</name>
<gene>
    <name evidence="2" type="ORF">C7389_108156</name>
</gene>
<evidence type="ECO:0000313" key="2">
    <source>
        <dbReference type="EMBL" id="TDN50912.1"/>
    </source>
</evidence>
<feature type="domain" description="MaoC-like" evidence="1">
    <location>
        <begin position="14"/>
        <end position="117"/>
    </location>
</feature>
<sequence>MESVRFASPAALEAAVGRKVATGAWIVMDQPRIDGFAETTGDHQWIHVDTARAEKESPFGGTIAHGFLVISAAAASMLDVVAVEQTGMAVIYGLDKVRFVSPVPQGSRIRAVIGLQALEPRGEGMQARWEVTVEREGSDKPAAAFELVVRYYPAA</sequence>
<dbReference type="Proteomes" id="UP000295129">
    <property type="component" value="Unassembled WGS sequence"/>
</dbReference>
<dbReference type="EMBL" id="SNVV01000008">
    <property type="protein sequence ID" value="TDN50912.1"/>
    <property type="molecule type" value="Genomic_DNA"/>
</dbReference>
<reference evidence="2 3" key="1">
    <citation type="submission" date="2019-03" db="EMBL/GenBank/DDBJ databases">
        <title>Genomic Encyclopedia of Type Strains, Phase IV (KMG-IV): sequencing the most valuable type-strain genomes for metagenomic binning, comparative biology and taxonomic classification.</title>
        <authorList>
            <person name="Goeker M."/>
        </authorList>
    </citation>
    <scope>NUCLEOTIDE SEQUENCE [LARGE SCALE GENOMIC DNA]</scope>
    <source>
        <strain evidence="2 3">DSM 12121</strain>
    </source>
</reference>
<dbReference type="InterPro" id="IPR002539">
    <property type="entry name" value="MaoC-like_dom"/>
</dbReference>
<protein>
    <submittedName>
        <fullName evidence="2">Acyl dehydratase</fullName>
    </submittedName>
</protein>
<dbReference type="PANTHER" id="PTHR42993:SF1">
    <property type="entry name" value="MAOC-LIKE DEHYDRATASE DOMAIN-CONTAINING PROTEIN"/>
    <property type="match status" value="1"/>
</dbReference>
<dbReference type="RefSeq" id="WP_133591390.1">
    <property type="nucleotide sequence ID" value="NZ_SNVV01000008.1"/>
</dbReference>
<keyword evidence="3" id="KW-1185">Reference proteome</keyword>
<dbReference type="InterPro" id="IPR039375">
    <property type="entry name" value="NodN-like"/>
</dbReference>
<dbReference type="PANTHER" id="PTHR42993">
    <property type="entry name" value="MAOC-LIKE DEHYDRATASE DOMAIN-CONTAINING PROTEIN"/>
    <property type="match status" value="1"/>
</dbReference>
<evidence type="ECO:0000259" key="1">
    <source>
        <dbReference type="Pfam" id="PF01575"/>
    </source>
</evidence>
<accession>A0A4V3BMJ6</accession>
<dbReference type="Pfam" id="PF01575">
    <property type="entry name" value="MaoC_dehydratas"/>
    <property type="match status" value="1"/>
</dbReference>
<dbReference type="AlphaFoldDB" id="A0A4V3BMJ6"/>
<evidence type="ECO:0000313" key="3">
    <source>
        <dbReference type="Proteomes" id="UP000295129"/>
    </source>
</evidence>
<dbReference type="InterPro" id="IPR029069">
    <property type="entry name" value="HotDog_dom_sf"/>
</dbReference>
<organism evidence="2 3">
    <name type="scientific">Azoarcus indigens</name>
    <dbReference type="NCBI Taxonomy" id="29545"/>
    <lineage>
        <taxon>Bacteria</taxon>
        <taxon>Pseudomonadati</taxon>
        <taxon>Pseudomonadota</taxon>
        <taxon>Betaproteobacteria</taxon>
        <taxon>Rhodocyclales</taxon>
        <taxon>Zoogloeaceae</taxon>
        <taxon>Azoarcus</taxon>
    </lineage>
</organism>
<dbReference type="CDD" id="cd03450">
    <property type="entry name" value="NodN"/>
    <property type="match status" value="1"/>
</dbReference>
<dbReference type="Gene3D" id="3.10.129.10">
    <property type="entry name" value="Hotdog Thioesterase"/>
    <property type="match status" value="1"/>
</dbReference>
<dbReference type="OrthoDB" id="9801735at2"/>
<comment type="caution">
    <text evidence="2">The sequence shown here is derived from an EMBL/GenBank/DDBJ whole genome shotgun (WGS) entry which is preliminary data.</text>
</comment>
<proteinExistence type="predicted"/>